<dbReference type="Proteomes" id="UP000485058">
    <property type="component" value="Unassembled WGS sequence"/>
</dbReference>
<organism evidence="2 3">
    <name type="scientific">Haematococcus lacustris</name>
    <name type="common">Green alga</name>
    <name type="synonym">Haematococcus pluvialis</name>
    <dbReference type="NCBI Taxonomy" id="44745"/>
    <lineage>
        <taxon>Eukaryota</taxon>
        <taxon>Viridiplantae</taxon>
        <taxon>Chlorophyta</taxon>
        <taxon>core chlorophytes</taxon>
        <taxon>Chlorophyceae</taxon>
        <taxon>CS clade</taxon>
        <taxon>Chlamydomonadales</taxon>
        <taxon>Haematococcaceae</taxon>
        <taxon>Haematococcus</taxon>
    </lineage>
</organism>
<dbReference type="EMBL" id="BLLF01002711">
    <property type="protein sequence ID" value="GFH25079.1"/>
    <property type="molecule type" value="Genomic_DNA"/>
</dbReference>
<proteinExistence type="predicted"/>
<gene>
    <name evidence="2" type="ORF">HaLaN_22985</name>
</gene>
<evidence type="ECO:0000313" key="2">
    <source>
        <dbReference type="EMBL" id="GFH25079.1"/>
    </source>
</evidence>
<accession>A0A699ZZ60</accession>
<evidence type="ECO:0000256" key="1">
    <source>
        <dbReference type="SAM" id="SignalP"/>
    </source>
</evidence>
<protein>
    <submittedName>
        <fullName evidence="2">Uncharacterized protein</fullName>
    </submittedName>
</protein>
<feature type="signal peptide" evidence="1">
    <location>
        <begin position="1"/>
        <end position="16"/>
    </location>
</feature>
<feature type="chain" id="PRO_5025580263" evidence="1">
    <location>
        <begin position="17"/>
        <end position="69"/>
    </location>
</feature>
<name>A0A699ZZ60_HAELA</name>
<dbReference type="AlphaFoldDB" id="A0A699ZZ60"/>
<keyword evidence="1" id="KW-0732">Signal</keyword>
<keyword evidence="3" id="KW-1185">Reference proteome</keyword>
<comment type="caution">
    <text evidence="2">The sequence shown here is derived from an EMBL/GenBank/DDBJ whole genome shotgun (WGS) entry which is preliminary data.</text>
</comment>
<sequence length="69" mass="7380">MAGAVLLVLACSCVSATTSAADRLKTLLSAKDKKAMILEMAANNQIDQPLMMLLDQNIQMARDAEQAMP</sequence>
<reference evidence="2 3" key="1">
    <citation type="submission" date="2020-02" db="EMBL/GenBank/DDBJ databases">
        <title>Draft genome sequence of Haematococcus lacustris strain NIES-144.</title>
        <authorList>
            <person name="Morimoto D."/>
            <person name="Nakagawa S."/>
            <person name="Yoshida T."/>
            <person name="Sawayama S."/>
        </authorList>
    </citation>
    <scope>NUCLEOTIDE SEQUENCE [LARGE SCALE GENOMIC DNA]</scope>
    <source>
        <strain evidence="2 3">NIES-144</strain>
    </source>
</reference>
<evidence type="ECO:0000313" key="3">
    <source>
        <dbReference type="Proteomes" id="UP000485058"/>
    </source>
</evidence>